<dbReference type="InterPro" id="IPR002241">
    <property type="entry name" value="Glyco_hydro_27"/>
</dbReference>
<dbReference type="InterPro" id="IPR013780">
    <property type="entry name" value="Glyco_hydro_b"/>
</dbReference>
<dbReference type="OrthoDB" id="9807519at2"/>
<evidence type="ECO:0000256" key="2">
    <source>
        <dbReference type="ARBA" id="ARBA00022801"/>
    </source>
</evidence>
<dbReference type="InterPro" id="IPR013785">
    <property type="entry name" value="Aldolase_TIM"/>
</dbReference>
<evidence type="ECO:0000256" key="1">
    <source>
        <dbReference type="ARBA" id="ARBA00009743"/>
    </source>
</evidence>
<dbReference type="Gene3D" id="2.60.40.1180">
    <property type="entry name" value="Golgi alpha-mannosidase II"/>
    <property type="match status" value="1"/>
</dbReference>
<dbReference type="SUPFAM" id="SSF51445">
    <property type="entry name" value="(Trans)glycosidases"/>
    <property type="match status" value="1"/>
</dbReference>
<dbReference type="STRING" id="1437609.BCAL_1440"/>
<dbReference type="GO" id="GO:0004557">
    <property type="term" value="F:alpha-galactosidase activity"/>
    <property type="evidence" value="ECO:0007669"/>
    <property type="project" value="UniProtKB-EC"/>
</dbReference>
<evidence type="ECO:0000256" key="3">
    <source>
        <dbReference type="ARBA" id="ARBA00023295"/>
    </source>
</evidence>
<dbReference type="Gene3D" id="3.20.20.70">
    <property type="entry name" value="Aldolase class I"/>
    <property type="match status" value="1"/>
</dbReference>
<proteinExistence type="inferred from homology"/>
<dbReference type="EC" id="3.2.1.22" evidence="4"/>
<dbReference type="AlphaFoldDB" id="A0A087A6V4"/>
<dbReference type="EMBL" id="JGYS01000008">
    <property type="protein sequence ID" value="KFI54504.1"/>
    <property type="molecule type" value="Genomic_DNA"/>
</dbReference>
<reference evidence="4 5" key="1">
    <citation type="submission" date="2014-03" db="EMBL/GenBank/DDBJ databases">
        <title>Genomics of Bifidobacteria.</title>
        <authorList>
            <person name="Ventura M."/>
            <person name="Milani C."/>
            <person name="Lugli G.A."/>
        </authorList>
    </citation>
    <scope>NUCLEOTIDE SEQUENCE [LARGE SCALE GENOMIC DNA]</scope>
    <source>
        <strain evidence="4 5">DSM 23973</strain>
    </source>
</reference>
<evidence type="ECO:0000313" key="5">
    <source>
        <dbReference type="Proteomes" id="UP000029072"/>
    </source>
</evidence>
<gene>
    <name evidence="4" type="ORF">BCAL_1440</name>
</gene>
<dbReference type="GO" id="GO:0005975">
    <property type="term" value="P:carbohydrate metabolic process"/>
    <property type="evidence" value="ECO:0007669"/>
    <property type="project" value="InterPro"/>
</dbReference>
<dbReference type="Pfam" id="PF16499">
    <property type="entry name" value="Melibiase_2"/>
    <property type="match status" value="1"/>
</dbReference>
<dbReference type="Proteomes" id="UP000029072">
    <property type="component" value="Unassembled WGS sequence"/>
</dbReference>
<organism evidence="4 5">
    <name type="scientific">Bifidobacterium callitrichos DSM 23973</name>
    <dbReference type="NCBI Taxonomy" id="1437609"/>
    <lineage>
        <taxon>Bacteria</taxon>
        <taxon>Bacillati</taxon>
        <taxon>Actinomycetota</taxon>
        <taxon>Actinomycetes</taxon>
        <taxon>Bifidobacteriales</taxon>
        <taxon>Bifidobacteriaceae</taxon>
        <taxon>Bifidobacterium</taxon>
    </lineage>
</organism>
<dbReference type="CDD" id="cd14792">
    <property type="entry name" value="GH27"/>
    <property type="match status" value="1"/>
</dbReference>
<dbReference type="PANTHER" id="PTHR11452:SF42">
    <property type="entry name" value="ALPHA-GALACTOSIDASE"/>
    <property type="match status" value="1"/>
</dbReference>
<comment type="similarity">
    <text evidence="1">Belongs to the glycosyl hydrolase 27 family.</text>
</comment>
<keyword evidence="3 4" id="KW-0326">Glycosidase</keyword>
<evidence type="ECO:0000313" key="4">
    <source>
        <dbReference type="EMBL" id="KFI54504.1"/>
    </source>
</evidence>
<protein>
    <submittedName>
        <fullName evidence="4">Alpha-galactosidase</fullName>
        <ecNumber evidence="4">3.2.1.22</ecNumber>
    </submittedName>
</protein>
<name>A0A087A6V4_9BIFI</name>
<comment type="caution">
    <text evidence="4">The sequence shown here is derived from an EMBL/GenBank/DDBJ whole genome shotgun (WGS) entry which is preliminary data.</text>
</comment>
<dbReference type="PANTHER" id="PTHR11452">
    <property type="entry name" value="ALPHA-GALACTOSIDASE/ALPHA-N-ACETYLGALACTOSAMINIDASE"/>
    <property type="match status" value="1"/>
</dbReference>
<sequence>MGWNSWDSYGTSVNEDIVMNNARYMRDHLLEHGWDTLVLDAGWFDPTVREGGWKDRTGEAFGAGDRFVLDRYGRQMPDARKFPSAADGRGFTTLAARLHDMGLKLGFHLMRGIPRQAVEEKLPIEGTSYTADQVADTSSTCVWNEDNYGLNLDHPGAQAWYDSQLRLYASWGIDYLKVDDMQNPFYEREIAAFGKAVRDCGRDMFLSLSPGGNMSTRYVDFLRQYGDSWRISEDLWDSWPSLLDQFAKLARWAPYQSDAGWADADMLPMGRIGICAERGEDRQGLLGVEERKTMLTLWSMARSNLMFGGDLPTSAPSTLRMLENDALEDVTAHTVNNTEAKRERIIGTDGDEIVWAADTTGGSVRPGSVYAALFWTGSAAHEVTMQVQGITGLGHAPSEWRIVDLWDSTGFATGKAFVDADGVLRATVRPHGVVWVALEPVA</sequence>
<keyword evidence="2 4" id="KW-0378">Hydrolase</keyword>
<dbReference type="InterPro" id="IPR017853">
    <property type="entry name" value="GH"/>
</dbReference>
<dbReference type="eggNOG" id="COG1501">
    <property type="taxonomic scope" value="Bacteria"/>
</dbReference>
<accession>A0A087A6V4</accession>